<dbReference type="InterPro" id="IPR020846">
    <property type="entry name" value="MFS_dom"/>
</dbReference>
<feature type="transmembrane region" description="Helical" evidence="7">
    <location>
        <begin position="406"/>
        <end position="430"/>
    </location>
</feature>
<feature type="transmembrane region" description="Helical" evidence="7">
    <location>
        <begin position="312"/>
        <end position="331"/>
    </location>
</feature>
<sequence length="440" mass="48125">MSSSSNLHLWIISVACSIIFLTSGYDTGIVSISSNTLQEHFKVSNSSISLVTHTAAFSSIFSALLSCYINCRVSRKLGILVGDILIIIASIFFCSANQFGVLILSRVLFGLGLGTSTIATFLFLSEWAPPDNRGKLLSLSGVFASTGLSLSFLIRPYLNQVIPWRILFGANSVFPILHSSIIMFYPDPPIWLGTKGRYTEAESAFEKIYGAGVGVKRPLFSKLHVAEGFIKQLQNAKNSIQIKKTIFCNLLVQTIQHVSGFNIITYIVDLHDGKDMGLGDQFVLYILIPFMGVIISLFFIDTQKLGRKGTLIISNTSLVLCLAILACILGPTSELPKQSDKMYVTLGLLSIYSLLYSIGLETIPPIINFEIYEIYFLGVGSGIGSAVNWTLALVTSTYYGKFIENAGWRMCLGVQCVVSAACTVGIGILMKETRGRDFLE</sequence>
<dbReference type="Proteomes" id="UP001324115">
    <property type="component" value="Unassembled WGS sequence"/>
</dbReference>
<keyword evidence="5 7" id="KW-1133">Transmembrane helix</keyword>
<protein>
    <recommendedName>
        <fullName evidence="8">Major facilitator superfamily (MFS) profile domain-containing protein</fullName>
    </recommendedName>
</protein>
<dbReference type="PROSITE" id="PS50850">
    <property type="entry name" value="MFS"/>
    <property type="match status" value="1"/>
</dbReference>
<keyword evidence="10" id="KW-1185">Reference proteome</keyword>
<feature type="transmembrane region" description="Helical" evidence="7">
    <location>
        <begin position="77"/>
        <end position="93"/>
    </location>
</feature>
<dbReference type="PANTHER" id="PTHR48020">
    <property type="entry name" value="PROTON MYO-INOSITOL COTRANSPORTER"/>
    <property type="match status" value="1"/>
</dbReference>
<keyword evidence="4 7" id="KW-0812">Transmembrane</keyword>
<accession>A0AAN7F8V9</accession>
<evidence type="ECO:0000259" key="8">
    <source>
        <dbReference type="PROSITE" id="PS50850"/>
    </source>
</evidence>
<dbReference type="Pfam" id="PF00083">
    <property type="entry name" value="Sugar_tr"/>
    <property type="match status" value="1"/>
</dbReference>
<dbReference type="PRINTS" id="PR00171">
    <property type="entry name" value="SUGRTRNSPORT"/>
</dbReference>
<evidence type="ECO:0000256" key="1">
    <source>
        <dbReference type="ARBA" id="ARBA00004141"/>
    </source>
</evidence>
<comment type="caution">
    <text evidence="9">The sequence shown here is derived from an EMBL/GenBank/DDBJ whole genome shotgun (WGS) entry which is preliminary data.</text>
</comment>
<keyword evidence="6 7" id="KW-0472">Membrane</keyword>
<dbReference type="AlphaFoldDB" id="A0AAN7F8V9"/>
<feature type="transmembrane region" description="Helical" evidence="7">
    <location>
        <begin position="246"/>
        <end position="267"/>
    </location>
</feature>
<evidence type="ECO:0000256" key="3">
    <source>
        <dbReference type="ARBA" id="ARBA00022448"/>
    </source>
</evidence>
<dbReference type="InterPro" id="IPR036259">
    <property type="entry name" value="MFS_trans_sf"/>
</dbReference>
<feature type="transmembrane region" description="Helical" evidence="7">
    <location>
        <begin position="7"/>
        <end position="25"/>
    </location>
</feature>
<feature type="transmembrane region" description="Helical" evidence="7">
    <location>
        <begin position="375"/>
        <end position="400"/>
    </location>
</feature>
<feature type="transmembrane region" description="Helical" evidence="7">
    <location>
        <begin position="99"/>
        <end position="124"/>
    </location>
</feature>
<dbReference type="EMBL" id="JAXUIC010000005">
    <property type="protein sequence ID" value="KAK4588330.1"/>
    <property type="molecule type" value="Genomic_DNA"/>
</dbReference>
<evidence type="ECO:0000256" key="2">
    <source>
        <dbReference type="ARBA" id="ARBA00010992"/>
    </source>
</evidence>
<organism evidence="9 10">
    <name type="scientific">Quercus rubra</name>
    <name type="common">Northern red oak</name>
    <name type="synonym">Quercus borealis</name>
    <dbReference type="NCBI Taxonomy" id="3512"/>
    <lineage>
        <taxon>Eukaryota</taxon>
        <taxon>Viridiplantae</taxon>
        <taxon>Streptophyta</taxon>
        <taxon>Embryophyta</taxon>
        <taxon>Tracheophyta</taxon>
        <taxon>Spermatophyta</taxon>
        <taxon>Magnoliopsida</taxon>
        <taxon>eudicotyledons</taxon>
        <taxon>Gunneridae</taxon>
        <taxon>Pentapetalae</taxon>
        <taxon>rosids</taxon>
        <taxon>fabids</taxon>
        <taxon>Fagales</taxon>
        <taxon>Fagaceae</taxon>
        <taxon>Quercus</taxon>
    </lineage>
</organism>
<dbReference type="InterPro" id="IPR005829">
    <property type="entry name" value="Sugar_transporter_CS"/>
</dbReference>
<feature type="transmembrane region" description="Helical" evidence="7">
    <location>
        <begin position="282"/>
        <end position="300"/>
    </location>
</feature>
<dbReference type="PANTHER" id="PTHR48020:SF12">
    <property type="entry name" value="PROTON MYO-INOSITOL COTRANSPORTER"/>
    <property type="match status" value="1"/>
</dbReference>
<dbReference type="GO" id="GO:0022857">
    <property type="term" value="F:transmembrane transporter activity"/>
    <property type="evidence" value="ECO:0007669"/>
    <property type="project" value="InterPro"/>
</dbReference>
<dbReference type="GO" id="GO:0016020">
    <property type="term" value="C:membrane"/>
    <property type="evidence" value="ECO:0007669"/>
    <property type="project" value="UniProtKB-SubCell"/>
</dbReference>
<dbReference type="InterPro" id="IPR005828">
    <property type="entry name" value="MFS_sugar_transport-like"/>
</dbReference>
<feature type="transmembrane region" description="Helical" evidence="7">
    <location>
        <begin position="45"/>
        <end position="65"/>
    </location>
</feature>
<feature type="transmembrane region" description="Helical" evidence="7">
    <location>
        <begin position="166"/>
        <end position="185"/>
    </location>
</feature>
<evidence type="ECO:0000313" key="9">
    <source>
        <dbReference type="EMBL" id="KAK4588330.1"/>
    </source>
</evidence>
<evidence type="ECO:0000256" key="6">
    <source>
        <dbReference type="ARBA" id="ARBA00023136"/>
    </source>
</evidence>
<feature type="transmembrane region" description="Helical" evidence="7">
    <location>
        <begin position="343"/>
        <end position="363"/>
    </location>
</feature>
<reference evidence="9 10" key="1">
    <citation type="journal article" date="2023" name="G3 (Bethesda)">
        <title>A haplotype-resolved chromosome-scale genome for Quercus rubra L. provides insights into the genetics of adaptive traits for red oak species.</title>
        <authorList>
            <person name="Kapoor B."/>
            <person name="Jenkins J."/>
            <person name="Schmutz J."/>
            <person name="Zhebentyayeva T."/>
            <person name="Kuelheim C."/>
            <person name="Coggeshall M."/>
            <person name="Heim C."/>
            <person name="Lasky J.R."/>
            <person name="Leites L."/>
            <person name="Islam-Faridi N."/>
            <person name="Romero-Severson J."/>
            <person name="DeLeo V.L."/>
            <person name="Lucas S.M."/>
            <person name="Lazic D."/>
            <person name="Gailing O."/>
            <person name="Carlson J."/>
            <person name="Staton M."/>
        </authorList>
    </citation>
    <scope>NUCLEOTIDE SEQUENCE [LARGE SCALE GENOMIC DNA]</scope>
    <source>
        <strain evidence="9">Pseudo-F2</strain>
    </source>
</reference>
<gene>
    <name evidence="9" type="ORF">RGQ29_019351</name>
</gene>
<comment type="subcellular location">
    <subcellularLocation>
        <location evidence="1">Membrane</location>
        <topology evidence="1">Multi-pass membrane protein</topology>
    </subcellularLocation>
</comment>
<comment type="similarity">
    <text evidence="2">Belongs to the major facilitator superfamily. Sugar transporter (TC 2.A.1.1) family.</text>
</comment>
<evidence type="ECO:0000256" key="7">
    <source>
        <dbReference type="SAM" id="Phobius"/>
    </source>
</evidence>
<evidence type="ECO:0000256" key="5">
    <source>
        <dbReference type="ARBA" id="ARBA00022989"/>
    </source>
</evidence>
<evidence type="ECO:0000313" key="10">
    <source>
        <dbReference type="Proteomes" id="UP001324115"/>
    </source>
</evidence>
<feature type="transmembrane region" description="Helical" evidence="7">
    <location>
        <begin position="136"/>
        <end position="154"/>
    </location>
</feature>
<dbReference type="InterPro" id="IPR050814">
    <property type="entry name" value="Myo-inositol_Transporter"/>
</dbReference>
<dbReference type="Gene3D" id="1.20.1250.20">
    <property type="entry name" value="MFS general substrate transporter like domains"/>
    <property type="match status" value="1"/>
</dbReference>
<dbReference type="SUPFAM" id="SSF103473">
    <property type="entry name" value="MFS general substrate transporter"/>
    <property type="match status" value="1"/>
</dbReference>
<feature type="domain" description="Major facilitator superfamily (MFS) profile" evidence="8">
    <location>
        <begin position="12"/>
        <end position="434"/>
    </location>
</feature>
<dbReference type="InterPro" id="IPR003663">
    <property type="entry name" value="Sugar/inositol_transpt"/>
</dbReference>
<evidence type="ECO:0000256" key="4">
    <source>
        <dbReference type="ARBA" id="ARBA00022692"/>
    </source>
</evidence>
<keyword evidence="3" id="KW-0813">Transport</keyword>
<proteinExistence type="inferred from homology"/>
<dbReference type="PROSITE" id="PS00217">
    <property type="entry name" value="SUGAR_TRANSPORT_2"/>
    <property type="match status" value="1"/>
</dbReference>
<name>A0AAN7F8V9_QUERU</name>